<feature type="compositionally biased region" description="Polar residues" evidence="1">
    <location>
        <begin position="46"/>
        <end position="60"/>
    </location>
</feature>
<gene>
    <name evidence="2" type="ORF">LX76_04225</name>
</gene>
<evidence type="ECO:0000256" key="1">
    <source>
        <dbReference type="SAM" id="MobiDB-lite"/>
    </source>
</evidence>
<dbReference type="Proteomes" id="UP000249538">
    <property type="component" value="Unassembled WGS sequence"/>
</dbReference>
<dbReference type="AlphaFoldDB" id="A0A2W7R3B0"/>
<feature type="compositionally biased region" description="Basic and acidic residues" evidence="1">
    <location>
        <begin position="166"/>
        <end position="180"/>
    </location>
</feature>
<dbReference type="EMBL" id="QKZS01000022">
    <property type="protein sequence ID" value="PZX48569.1"/>
    <property type="molecule type" value="Genomic_DNA"/>
</dbReference>
<proteinExistence type="predicted"/>
<comment type="caution">
    <text evidence="2">The sequence shown here is derived from an EMBL/GenBank/DDBJ whole genome shotgun (WGS) entry which is preliminary data.</text>
</comment>
<reference evidence="2 3" key="1">
    <citation type="submission" date="2018-06" db="EMBL/GenBank/DDBJ databases">
        <title>Genomic Encyclopedia of Archaeal and Bacterial Type Strains, Phase II (KMG-II): from individual species to whole genera.</title>
        <authorList>
            <person name="Goeker M."/>
        </authorList>
    </citation>
    <scope>NUCLEOTIDE SEQUENCE [LARGE SCALE GENOMIC DNA]</scope>
    <source>
        <strain evidence="2 3">DSM 18774</strain>
    </source>
</reference>
<accession>A0A2W7R3B0</accession>
<feature type="compositionally biased region" description="Basic and acidic residues" evidence="1">
    <location>
        <begin position="122"/>
        <end position="132"/>
    </location>
</feature>
<feature type="compositionally biased region" description="Low complexity" evidence="1">
    <location>
        <begin position="12"/>
        <end position="29"/>
    </location>
</feature>
<name>A0A2W7R3B0_9RHOB</name>
<evidence type="ECO:0000313" key="2">
    <source>
        <dbReference type="EMBL" id="PZX48569.1"/>
    </source>
</evidence>
<evidence type="ECO:0000313" key="3">
    <source>
        <dbReference type="Proteomes" id="UP000249538"/>
    </source>
</evidence>
<feature type="region of interest" description="Disordered" evidence="1">
    <location>
        <begin position="1"/>
        <end position="189"/>
    </location>
</feature>
<protein>
    <submittedName>
        <fullName evidence="2">Uncharacterized protein</fullName>
    </submittedName>
</protein>
<organism evidence="2 3">
    <name type="scientific">Cereibacter changlensis</name>
    <dbReference type="NCBI Taxonomy" id="402884"/>
    <lineage>
        <taxon>Bacteria</taxon>
        <taxon>Pseudomonadati</taxon>
        <taxon>Pseudomonadota</taxon>
        <taxon>Alphaproteobacteria</taxon>
        <taxon>Rhodobacterales</taxon>
        <taxon>Paracoccaceae</taxon>
        <taxon>Cereibacter</taxon>
    </lineage>
</organism>
<sequence>MRPAGTRGEGEIAPTAAATTAHTTSIHPTLNANMRPLAATAERTSEPGTQNEPQQDQPLTKSIRERRGTLSEQPVGSALHVRDTAWRQKRGWTGSRTQARMIGRRRSLRPGRTPDPPPRSPARHDPTREHYRPPATACRSGRGGSPIIQPAGPAASVRQRRGSRVRRPDAAEAGRRDAAGVDRQPSRVAGAAHRCRSLLTADAAAVARQALRAEG</sequence>